<evidence type="ECO:0000256" key="2">
    <source>
        <dbReference type="ARBA" id="ARBA00022475"/>
    </source>
</evidence>
<feature type="transmembrane region" description="Helical" evidence="12">
    <location>
        <begin position="234"/>
        <end position="256"/>
    </location>
</feature>
<comment type="caution">
    <text evidence="13">The sequence shown here is derived from an EMBL/GenBank/DDBJ whole genome shotgun (WGS) entry which is preliminary data.</text>
</comment>
<evidence type="ECO:0000256" key="12">
    <source>
        <dbReference type="SAM" id="Phobius"/>
    </source>
</evidence>
<reference evidence="13 14" key="1">
    <citation type="journal article" date="2015" name="Stand. Genomic Sci.">
        <title>Genomic Encyclopedia of Bacterial and Archaeal Type Strains, Phase III: the genomes of soil and plant-associated and newly described type strains.</title>
        <authorList>
            <person name="Whitman W.B."/>
            <person name="Woyke T."/>
            <person name="Klenk H.P."/>
            <person name="Zhou Y."/>
            <person name="Lilburn T.G."/>
            <person name="Beck B.J."/>
            <person name="De Vos P."/>
            <person name="Vandamme P."/>
            <person name="Eisen J.A."/>
            <person name="Garrity G."/>
            <person name="Hugenholtz P."/>
            <person name="Kyrpides N.C."/>
        </authorList>
    </citation>
    <scope>NUCLEOTIDE SEQUENCE [LARGE SCALE GENOMIC DNA]</scope>
    <source>
        <strain evidence="13 14">CGMCC 1.10115</strain>
    </source>
</reference>
<keyword evidence="8" id="KW-0350">Heme biosynthesis</keyword>
<gene>
    <name evidence="13" type="ORF">IQ19_03116</name>
</gene>
<dbReference type="AlphaFoldDB" id="A0A562JR91"/>
<dbReference type="Pfam" id="PF02628">
    <property type="entry name" value="COX15-CtaA"/>
    <property type="match status" value="2"/>
</dbReference>
<proteinExistence type="predicted"/>
<keyword evidence="3 12" id="KW-0812">Transmembrane</keyword>
<evidence type="ECO:0000256" key="7">
    <source>
        <dbReference type="ARBA" id="ARBA00023004"/>
    </source>
</evidence>
<protein>
    <submittedName>
        <fullName evidence="13">Cytochrome c oxidase assembly protein subunit 15</fullName>
    </submittedName>
</protein>
<evidence type="ECO:0000256" key="1">
    <source>
        <dbReference type="ARBA" id="ARBA00004141"/>
    </source>
</evidence>
<dbReference type="InterPro" id="IPR050450">
    <property type="entry name" value="COX15/CtaA_HemeA_synthase"/>
</dbReference>
<evidence type="ECO:0000256" key="4">
    <source>
        <dbReference type="ARBA" id="ARBA00022723"/>
    </source>
</evidence>
<sequence length="305" mass="33865">MAFITIILTYILIVFGGYVASSESGMGCGPEWPLCNGLVIPILEGDTLIEFAHRVIGAILGIISVALFLKINKSRPEQDLKSASWGLMILLILQILLGAVVVLLDLPAIVVSIHLMIAMLFLVNLIWIWRKVDLRNGHQLSLRKNRKNIAVFFHLNVVLFLLMLTLFLGAYIKHQAYGLACGWLDCGNGYIPASIPGMFQTGHRLLAGALAFYIFFLTYVSFKKKWNAGLQNRLMAASLIVIGQILIGILTIISYIEISWAVLHLALGTALFAFVFETRIYASSVKSMETTLKAIKSKPQQHYLD</sequence>
<evidence type="ECO:0000256" key="3">
    <source>
        <dbReference type="ARBA" id="ARBA00022692"/>
    </source>
</evidence>
<feature type="transmembrane region" description="Helical" evidence="12">
    <location>
        <begin position="83"/>
        <end position="103"/>
    </location>
</feature>
<dbReference type="EMBL" id="VLKI01000008">
    <property type="protein sequence ID" value="TWH85692.1"/>
    <property type="molecule type" value="Genomic_DNA"/>
</dbReference>
<feature type="transmembrane region" description="Helical" evidence="12">
    <location>
        <begin position="149"/>
        <end position="172"/>
    </location>
</feature>
<dbReference type="PANTHER" id="PTHR35457">
    <property type="entry name" value="HEME A SYNTHASE"/>
    <property type="match status" value="1"/>
</dbReference>
<feature type="transmembrane region" description="Helical" evidence="12">
    <location>
        <begin position="205"/>
        <end position="222"/>
    </location>
</feature>
<dbReference type="Proteomes" id="UP000318667">
    <property type="component" value="Unassembled WGS sequence"/>
</dbReference>
<evidence type="ECO:0000256" key="10">
    <source>
        <dbReference type="ARBA" id="ARBA00023157"/>
    </source>
</evidence>
<feature type="transmembrane region" description="Helical" evidence="12">
    <location>
        <begin position="51"/>
        <end position="71"/>
    </location>
</feature>
<evidence type="ECO:0000256" key="8">
    <source>
        <dbReference type="ARBA" id="ARBA00023133"/>
    </source>
</evidence>
<accession>A0A562JR91</accession>
<keyword evidence="6" id="KW-0560">Oxidoreductase</keyword>
<keyword evidence="9 12" id="KW-0472">Membrane</keyword>
<name>A0A562JR91_9BACI</name>
<feature type="transmembrane region" description="Helical" evidence="12">
    <location>
        <begin position="262"/>
        <end position="282"/>
    </location>
</feature>
<evidence type="ECO:0000313" key="14">
    <source>
        <dbReference type="Proteomes" id="UP000318667"/>
    </source>
</evidence>
<feature type="transmembrane region" description="Helical" evidence="12">
    <location>
        <begin position="109"/>
        <end position="129"/>
    </location>
</feature>
<dbReference type="GO" id="GO:0016491">
    <property type="term" value="F:oxidoreductase activity"/>
    <property type="evidence" value="ECO:0007669"/>
    <property type="project" value="UniProtKB-KW"/>
</dbReference>
<keyword evidence="2" id="KW-1003">Cell membrane</keyword>
<keyword evidence="10" id="KW-1015">Disulfide bond</keyword>
<keyword evidence="7" id="KW-0408">Iron</keyword>
<evidence type="ECO:0000256" key="9">
    <source>
        <dbReference type="ARBA" id="ARBA00023136"/>
    </source>
</evidence>
<dbReference type="GO" id="GO:0016020">
    <property type="term" value="C:membrane"/>
    <property type="evidence" value="ECO:0007669"/>
    <property type="project" value="UniProtKB-SubCell"/>
</dbReference>
<dbReference type="InterPro" id="IPR003780">
    <property type="entry name" value="COX15/CtaA_fam"/>
</dbReference>
<keyword evidence="4" id="KW-0479">Metal-binding</keyword>
<dbReference type="GO" id="GO:0046872">
    <property type="term" value="F:metal ion binding"/>
    <property type="evidence" value="ECO:0007669"/>
    <property type="project" value="UniProtKB-KW"/>
</dbReference>
<keyword evidence="5 12" id="KW-1133">Transmembrane helix</keyword>
<evidence type="ECO:0000256" key="6">
    <source>
        <dbReference type="ARBA" id="ARBA00023002"/>
    </source>
</evidence>
<keyword evidence="14" id="KW-1185">Reference proteome</keyword>
<evidence type="ECO:0000313" key="13">
    <source>
        <dbReference type="EMBL" id="TWH85692.1"/>
    </source>
</evidence>
<evidence type="ECO:0000256" key="11">
    <source>
        <dbReference type="ARBA" id="ARBA00023444"/>
    </source>
</evidence>
<evidence type="ECO:0000256" key="5">
    <source>
        <dbReference type="ARBA" id="ARBA00022989"/>
    </source>
</evidence>
<comment type="pathway">
    <text evidence="11">Porphyrin-containing compound metabolism.</text>
</comment>
<dbReference type="GO" id="GO:0006784">
    <property type="term" value="P:heme A biosynthetic process"/>
    <property type="evidence" value="ECO:0007669"/>
    <property type="project" value="InterPro"/>
</dbReference>
<comment type="subcellular location">
    <subcellularLocation>
        <location evidence="1">Membrane</location>
        <topology evidence="1">Multi-pass membrane protein</topology>
    </subcellularLocation>
</comment>
<dbReference type="PANTHER" id="PTHR35457:SF1">
    <property type="entry name" value="HEME A SYNTHASE"/>
    <property type="match status" value="1"/>
</dbReference>
<organism evidence="13 14">
    <name type="scientific">Cytobacillus oceanisediminis</name>
    <dbReference type="NCBI Taxonomy" id="665099"/>
    <lineage>
        <taxon>Bacteria</taxon>
        <taxon>Bacillati</taxon>
        <taxon>Bacillota</taxon>
        <taxon>Bacilli</taxon>
        <taxon>Bacillales</taxon>
        <taxon>Bacillaceae</taxon>
        <taxon>Cytobacillus</taxon>
    </lineage>
</organism>